<name>A0A556TRZ2_BAGYA</name>
<comment type="caution">
    <text evidence="10">The sequence shown here is derived from an EMBL/GenBank/DDBJ whole genome shotgun (WGS) entry which is preliminary data.</text>
</comment>
<dbReference type="GO" id="GO:0004869">
    <property type="term" value="F:cysteine-type endopeptidase inhibitor activity"/>
    <property type="evidence" value="ECO:0007669"/>
    <property type="project" value="InterPro"/>
</dbReference>
<dbReference type="Pfam" id="PF00031">
    <property type="entry name" value="Cystatin"/>
    <property type="match status" value="1"/>
</dbReference>
<evidence type="ECO:0000256" key="3">
    <source>
        <dbReference type="ARBA" id="ARBA00022729"/>
    </source>
</evidence>
<evidence type="ECO:0000256" key="2">
    <source>
        <dbReference type="ARBA" id="ARBA00022525"/>
    </source>
</evidence>
<evidence type="ECO:0000256" key="7">
    <source>
        <dbReference type="SAM" id="MobiDB-lite"/>
    </source>
</evidence>
<evidence type="ECO:0000256" key="4">
    <source>
        <dbReference type="ARBA" id="ARBA00022737"/>
    </source>
</evidence>
<protein>
    <submittedName>
        <fullName evidence="10">Fetuin-B</fullName>
    </submittedName>
</protein>
<feature type="compositionally biased region" description="Polar residues" evidence="7">
    <location>
        <begin position="360"/>
        <end position="371"/>
    </location>
</feature>
<dbReference type="SMART" id="SM00043">
    <property type="entry name" value="CY"/>
    <property type="match status" value="2"/>
</dbReference>
<evidence type="ECO:0000259" key="9">
    <source>
        <dbReference type="PROSITE" id="PS51530"/>
    </source>
</evidence>
<comment type="subcellular location">
    <subcellularLocation>
        <location evidence="1">Secreted</location>
    </subcellularLocation>
</comment>
<feature type="signal peptide" evidence="8">
    <location>
        <begin position="1"/>
        <end position="18"/>
    </location>
</feature>
<dbReference type="InterPro" id="IPR050735">
    <property type="entry name" value="Kininogen_Fetuin_HRG"/>
</dbReference>
<evidence type="ECO:0000256" key="6">
    <source>
        <dbReference type="ARBA" id="ARBA00023180"/>
    </source>
</evidence>
<dbReference type="InterPro" id="IPR001363">
    <property type="entry name" value="Prot_inh_fetuin_CS"/>
</dbReference>
<feature type="domain" description="Cystatin fetuin-B-type" evidence="9">
    <location>
        <begin position="15"/>
        <end position="128"/>
    </location>
</feature>
<keyword evidence="6" id="KW-0325">Glycoprotein</keyword>
<evidence type="ECO:0000256" key="5">
    <source>
        <dbReference type="ARBA" id="ARBA00023157"/>
    </source>
</evidence>
<feature type="region of interest" description="Disordered" evidence="7">
    <location>
        <begin position="255"/>
        <end position="328"/>
    </location>
</feature>
<keyword evidence="2" id="KW-0964">Secreted</keyword>
<proteinExistence type="predicted"/>
<evidence type="ECO:0000256" key="8">
    <source>
        <dbReference type="SAM" id="SignalP"/>
    </source>
</evidence>
<dbReference type="AlphaFoldDB" id="A0A556TRZ2"/>
<dbReference type="PROSITE" id="PS01255">
    <property type="entry name" value="FETUIN_2"/>
    <property type="match status" value="1"/>
</dbReference>
<dbReference type="OrthoDB" id="9941887at2759"/>
<dbReference type="InterPro" id="IPR000010">
    <property type="entry name" value="Cystatin_dom"/>
</dbReference>
<dbReference type="PANTHER" id="PTHR13814:SF15">
    <property type="entry name" value="SI:CH211-262H13.5"/>
    <property type="match status" value="1"/>
</dbReference>
<evidence type="ECO:0000313" key="11">
    <source>
        <dbReference type="Proteomes" id="UP000319801"/>
    </source>
</evidence>
<sequence length="383" mass="42147">MKRTLWLFGLVRFWTVMATHLSPVPCDDKSVMKLARLAVNYINEDRQEGYKFALNRLFNVHVHNQGPAGKVYYLDLDVLETKCHVLSRKSWKRCDIRPFMETQISGNCNTTILHTAEGLSYLYSYDCMLVPDSPEKLQQTCPDCPLLLALDSDRAVSSAKITLRSYNGQSTLPVQFTLAAITKASHKVSPVATSFVEYTVQECSVPPVDEALCIPADAGKGPIGFCSGAVFGAEATPTDIKVSCEIFHPQHSWNSVGTDTGTEQAEKFGPLPESPAHPSVHEVAVPTFHDTNPGKQLDPVPQVLPHSPNFYQSSSESSESSSSEDSAGAVRIARPPLNFRYVPPSRQKRQDSVATLTPTFLTEFPSMQSPFRSCPGASRYTTA</sequence>
<evidence type="ECO:0000313" key="10">
    <source>
        <dbReference type="EMBL" id="TSK53629.1"/>
    </source>
</evidence>
<accession>A0A556TRZ2</accession>
<feature type="chain" id="PRO_5021880772" evidence="8">
    <location>
        <begin position="19"/>
        <end position="383"/>
    </location>
</feature>
<dbReference type="PROSITE" id="PS01254">
    <property type="entry name" value="FETUIN_1"/>
    <property type="match status" value="1"/>
</dbReference>
<gene>
    <name evidence="10" type="ORF">Baya_3189</name>
</gene>
<dbReference type="SUPFAM" id="SSF54403">
    <property type="entry name" value="Cystatin/monellin"/>
    <property type="match status" value="1"/>
</dbReference>
<reference evidence="10 11" key="1">
    <citation type="journal article" date="2019" name="Genome Biol. Evol.">
        <title>Whole-Genome Sequencing of the Giant Devil Catfish, Bagarius yarrelli.</title>
        <authorList>
            <person name="Jiang W."/>
            <person name="Lv Y."/>
            <person name="Cheng L."/>
            <person name="Yang K."/>
            <person name="Chao B."/>
            <person name="Wang X."/>
            <person name="Li Y."/>
            <person name="Pan X."/>
            <person name="You X."/>
            <person name="Zhang Y."/>
            <person name="Yang J."/>
            <person name="Li J."/>
            <person name="Zhang X."/>
            <person name="Liu S."/>
            <person name="Sun C."/>
            <person name="Yang J."/>
            <person name="Shi Q."/>
        </authorList>
    </citation>
    <scope>NUCLEOTIDE SEQUENCE [LARGE SCALE GENOMIC DNA]</scope>
    <source>
        <strain evidence="10">JWS20170419001</strain>
        <tissue evidence="10">Muscle</tissue>
    </source>
</reference>
<feature type="region of interest" description="Disordered" evidence="7">
    <location>
        <begin position="360"/>
        <end position="383"/>
    </location>
</feature>
<dbReference type="PANTHER" id="PTHR13814">
    <property type="entry name" value="FETUIN"/>
    <property type="match status" value="1"/>
</dbReference>
<dbReference type="EMBL" id="VCAZ01000015">
    <property type="protein sequence ID" value="TSK53629.1"/>
    <property type="molecule type" value="Genomic_DNA"/>
</dbReference>
<keyword evidence="3 8" id="KW-0732">Signal</keyword>
<dbReference type="PROSITE" id="PS51530">
    <property type="entry name" value="CYSTATIN_FETUIN_B"/>
    <property type="match status" value="1"/>
</dbReference>
<dbReference type="InterPro" id="IPR046350">
    <property type="entry name" value="Cystatin_sf"/>
</dbReference>
<keyword evidence="4" id="KW-0677">Repeat</keyword>
<dbReference type="InterPro" id="IPR025764">
    <property type="entry name" value="Cystatin_Fetuin_B"/>
</dbReference>
<keyword evidence="11" id="KW-1185">Reference proteome</keyword>
<organism evidence="10 11">
    <name type="scientific">Bagarius yarrelli</name>
    <name type="common">Goonch</name>
    <name type="synonym">Bagrus yarrelli</name>
    <dbReference type="NCBI Taxonomy" id="175774"/>
    <lineage>
        <taxon>Eukaryota</taxon>
        <taxon>Metazoa</taxon>
        <taxon>Chordata</taxon>
        <taxon>Craniata</taxon>
        <taxon>Vertebrata</taxon>
        <taxon>Euteleostomi</taxon>
        <taxon>Actinopterygii</taxon>
        <taxon>Neopterygii</taxon>
        <taxon>Teleostei</taxon>
        <taxon>Ostariophysi</taxon>
        <taxon>Siluriformes</taxon>
        <taxon>Sisoridae</taxon>
        <taxon>Sisorinae</taxon>
        <taxon>Bagarius</taxon>
    </lineage>
</organism>
<keyword evidence="5" id="KW-1015">Disulfide bond</keyword>
<dbReference type="Proteomes" id="UP000319801">
    <property type="component" value="Unassembled WGS sequence"/>
</dbReference>
<dbReference type="GO" id="GO:0005615">
    <property type="term" value="C:extracellular space"/>
    <property type="evidence" value="ECO:0007669"/>
    <property type="project" value="InterPro"/>
</dbReference>
<dbReference type="Gene3D" id="3.10.450.10">
    <property type="match status" value="2"/>
</dbReference>
<evidence type="ECO:0000256" key="1">
    <source>
        <dbReference type="ARBA" id="ARBA00004613"/>
    </source>
</evidence>
<feature type="compositionally biased region" description="Low complexity" evidence="7">
    <location>
        <begin position="313"/>
        <end position="326"/>
    </location>
</feature>
<dbReference type="CDD" id="cd00042">
    <property type="entry name" value="CY"/>
    <property type="match status" value="1"/>
</dbReference>